<dbReference type="PANTHER" id="PTHR43520:SF22">
    <property type="entry name" value="COPPER-TRANSPORTING ATPASE PAA1, CHLOROPLASTIC"/>
    <property type="match status" value="1"/>
</dbReference>
<dbReference type="InterPro" id="IPR001757">
    <property type="entry name" value="P_typ_ATPase"/>
</dbReference>
<dbReference type="SUPFAM" id="SSF56784">
    <property type="entry name" value="HAD-like"/>
    <property type="match status" value="1"/>
</dbReference>
<dbReference type="PROSITE" id="PS00154">
    <property type="entry name" value="ATPASE_E1_E2"/>
    <property type="match status" value="1"/>
</dbReference>
<dbReference type="PROSITE" id="PS50846">
    <property type="entry name" value="HMA_2"/>
    <property type="match status" value="1"/>
</dbReference>
<dbReference type="InterPro" id="IPR006121">
    <property type="entry name" value="HMA_dom"/>
</dbReference>
<feature type="region of interest" description="Disordered" evidence="11">
    <location>
        <begin position="567"/>
        <end position="600"/>
    </location>
</feature>
<dbReference type="GO" id="GO:0043682">
    <property type="term" value="F:P-type divalent copper transporter activity"/>
    <property type="evidence" value="ECO:0007669"/>
    <property type="project" value="TreeGrafter"/>
</dbReference>
<dbReference type="InterPro" id="IPR036163">
    <property type="entry name" value="HMA_dom_sf"/>
</dbReference>
<dbReference type="GO" id="GO:0055070">
    <property type="term" value="P:copper ion homeostasis"/>
    <property type="evidence" value="ECO:0007669"/>
    <property type="project" value="TreeGrafter"/>
</dbReference>
<evidence type="ECO:0000256" key="7">
    <source>
        <dbReference type="ARBA" id="ARBA00022967"/>
    </source>
</evidence>
<evidence type="ECO:0000256" key="8">
    <source>
        <dbReference type="ARBA" id="ARBA00022989"/>
    </source>
</evidence>
<feature type="transmembrane region" description="Helical" evidence="10">
    <location>
        <begin position="780"/>
        <end position="801"/>
    </location>
</feature>
<dbReference type="Pfam" id="PF00403">
    <property type="entry name" value="HMA"/>
    <property type="match status" value="1"/>
</dbReference>
<dbReference type="SUPFAM" id="SSF81665">
    <property type="entry name" value="Calcium ATPase, transmembrane domain M"/>
    <property type="match status" value="1"/>
</dbReference>
<evidence type="ECO:0000256" key="3">
    <source>
        <dbReference type="ARBA" id="ARBA00022692"/>
    </source>
</evidence>
<accession>A0AAW1RNW0</accession>
<evidence type="ECO:0000259" key="12">
    <source>
        <dbReference type="PROSITE" id="PS50846"/>
    </source>
</evidence>
<dbReference type="AlphaFoldDB" id="A0AAW1RNW0"/>
<dbReference type="InterPro" id="IPR023214">
    <property type="entry name" value="HAD_sf"/>
</dbReference>
<keyword evidence="3 10" id="KW-0812">Transmembrane</keyword>
<dbReference type="InterPro" id="IPR059000">
    <property type="entry name" value="ATPase_P-type_domA"/>
</dbReference>
<dbReference type="GO" id="GO:0005524">
    <property type="term" value="F:ATP binding"/>
    <property type="evidence" value="ECO:0007669"/>
    <property type="project" value="UniProtKB-UniRule"/>
</dbReference>
<keyword evidence="14" id="KW-1185">Reference proteome</keyword>
<dbReference type="EMBL" id="JALJOU010000029">
    <property type="protein sequence ID" value="KAK9835235.1"/>
    <property type="molecule type" value="Genomic_DNA"/>
</dbReference>
<feature type="transmembrane region" description="Helical" evidence="10">
    <location>
        <begin position="159"/>
        <end position="178"/>
    </location>
</feature>
<dbReference type="GO" id="GO:0016887">
    <property type="term" value="F:ATP hydrolysis activity"/>
    <property type="evidence" value="ECO:0007669"/>
    <property type="project" value="InterPro"/>
</dbReference>
<dbReference type="Gene3D" id="3.30.70.100">
    <property type="match status" value="1"/>
</dbReference>
<dbReference type="SUPFAM" id="SSF55008">
    <property type="entry name" value="HMA, heavy metal-associated domain"/>
    <property type="match status" value="1"/>
</dbReference>
<proteinExistence type="inferred from homology"/>
<dbReference type="InterPro" id="IPR008250">
    <property type="entry name" value="ATPase_P-typ_transduc_dom_A_sf"/>
</dbReference>
<dbReference type="PRINTS" id="PR00119">
    <property type="entry name" value="CATATPASE"/>
</dbReference>
<dbReference type="PROSITE" id="PS01047">
    <property type="entry name" value="HMA_1"/>
    <property type="match status" value="1"/>
</dbReference>
<feature type="region of interest" description="Disordered" evidence="11">
    <location>
        <begin position="1"/>
        <end position="36"/>
    </location>
</feature>
<feature type="transmembrane region" description="Helical" evidence="10">
    <location>
        <begin position="227"/>
        <end position="250"/>
    </location>
</feature>
<feature type="transmembrane region" description="Helical" evidence="10">
    <location>
        <begin position="449"/>
        <end position="474"/>
    </location>
</feature>
<dbReference type="PROSITE" id="PS01229">
    <property type="entry name" value="COF_2"/>
    <property type="match status" value="1"/>
</dbReference>
<feature type="transmembrane region" description="Helical" evidence="10">
    <location>
        <begin position="410"/>
        <end position="429"/>
    </location>
</feature>
<reference evidence="13 14" key="1">
    <citation type="journal article" date="2024" name="Nat. Commun.">
        <title>Phylogenomics reveals the evolutionary origins of lichenization in chlorophyte algae.</title>
        <authorList>
            <person name="Puginier C."/>
            <person name="Libourel C."/>
            <person name="Otte J."/>
            <person name="Skaloud P."/>
            <person name="Haon M."/>
            <person name="Grisel S."/>
            <person name="Petersen M."/>
            <person name="Berrin J.G."/>
            <person name="Delaux P.M."/>
            <person name="Dal Grande F."/>
            <person name="Keller J."/>
        </authorList>
    </citation>
    <scope>NUCLEOTIDE SEQUENCE [LARGE SCALE GENOMIC DNA]</scope>
    <source>
        <strain evidence="13 14">SAG 245.80</strain>
    </source>
</reference>
<dbReference type="Pfam" id="PF00702">
    <property type="entry name" value="Hydrolase"/>
    <property type="match status" value="1"/>
</dbReference>
<protein>
    <recommendedName>
        <fullName evidence="12">HMA domain-containing protein</fullName>
    </recommendedName>
</protein>
<comment type="similarity">
    <text evidence="2 10">Belongs to the cation transport ATPase (P-type) (TC 3.A.3) family. Type IB subfamily.</text>
</comment>
<dbReference type="InterPro" id="IPR018303">
    <property type="entry name" value="ATPase_P-typ_P_site"/>
</dbReference>
<feature type="transmembrane region" description="Helical" evidence="10">
    <location>
        <begin position="752"/>
        <end position="774"/>
    </location>
</feature>
<evidence type="ECO:0000313" key="14">
    <source>
        <dbReference type="Proteomes" id="UP001445335"/>
    </source>
</evidence>
<keyword evidence="6 10" id="KW-0067">ATP-binding</keyword>
<dbReference type="Gene3D" id="3.40.50.1000">
    <property type="entry name" value="HAD superfamily/HAD-like"/>
    <property type="match status" value="1"/>
</dbReference>
<dbReference type="SUPFAM" id="SSF81653">
    <property type="entry name" value="Calcium ATPase, transduction domain A"/>
    <property type="match status" value="1"/>
</dbReference>
<dbReference type="NCBIfam" id="TIGR01525">
    <property type="entry name" value="ATPase-IB_hvy"/>
    <property type="match status" value="1"/>
</dbReference>
<keyword evidence="9 10" id="KW-0472">Membrane</keyword>
<comment type="subcellular location">
    <subcellularLocation>
        <location evidence="1">Membrane</location>
        <topology evidence="1">Multi-pass membrane protein</topology>
    </subcellularLocation>
</comment>
<evidence type="ECO:0000256" key="5">
    <source>
        <dbReference type="ARBA" id="ARBA00022741"/>
    </source>
</evidence>
<evidence type="ECO:0000256" key="1">
    <source>
        <dbReference type="ARBA" id="ARBA00004141"/>
    </source>
</evidence>
<dbReference type="FunFam" id="2.70.150.10:FF:000002">
    <property type="entry name" value="Copper-transporting ATPase 1, putative"/>
    <property type="match status" value="1"/>
</dbReference>
<feature type="domain" description="HMA" evidence="12">
    <location>
        <begin position="46"/>
        <end position="126"/>
    </location>
</feature>
<evidence type="ECO:0000256" key="10">
    <source>
        <dbReference type="RuleBase" id="RU362081"/>
    </source>
</evidence>
<dbReference type="GO" id="GO:0005507">
    <property type="term" value="F:copper ion binding"/>
    <property type="evidence" value="ECO:0007669"/>
    <property type="project" value="TreeGrafter"/>
</dbReference>
<evidence type="ECO:0000256" key="9">
    <source>
        <dbReference type="ARBA" id="ARBA00023136"/>
    </source>
</evidence>
<dbReference type="NCBIfam" id="TIGR01494">
    <property type="entry name" value="ATPase_P-type"/>
    <property type="match status" value="1"/>
</dbReference>
<comment type="caution">
    <text evidence="13">The sequence shown here is derived from an EMBL/GenBank/DDBJ whole genome shotgun (WGS) entry which is preliminary data.</text>
</comment>
<dbReference type="Gene3D" id="2.70.150.10">
    <property type="entry name" value="Calcium-transporting ATPase, cytoplasmic transduction domain A"/>
    <property type="match status" value="1"/>
</dbReference>
<dbReference type="Pfam" id="PF00122">
    <property type="entry name" value="E1-E2_ATPase"/>
    <property type="match status" value="1"/>
</dbReference>
<keyword evidence="7" id="KW-1278">Translocase</keyword>
<name>A0AAW1RNW0_9CHLO</name>
<dbReference type="CDD" id="cd00371">
    <property type="entry name" value="HMA"/>
    <property type="match status" value="1"/>
</dbReference>
<dbReference type="InterPro" id="IPR017969">
    <property type="entry name" value="Heavy-metal-associated_CS"/>
</dbReference>
<sequence>MEAWTAKSGGGGAGLSADGSGSDDGGKGGRDAPLGVGQLGEAGAEDVVLLDVRGMHCGGCSARVGRLLEAQPHVAGASVSLATEVALVRVRLPPELAGGSDGGDSFVAEVAAALVRALEGGGYRAAVRRAADAAAAALLAAGERREERKRQLAAATRRLIGAGLLASACLTGHLGHLWHGAPAWLRWLGSPPVHAALSVAALAGPGRGLLAGGWAAARRGAPDMDTLVGLGAGAAFAVSCVAAALPGLGWRTCFEEPAMLLGVVLLGRTLEQRAKLQASADMASLQALLPARARLVVRNAAGFREVPASALAVGDCVVVLPGDRVPTDGVVVAGRSSVDEATFTGEPLPVPKEPGASVTAGTVNCEGRLTLRVEAAGAATAVAEIVRSVEAAQARAAPVQRLADRVAGRFAIGVMAASAATFAFWALAAPRLLPQVVARQAGAAVASRASALLLAAHLAASVLVVACPCALGLATPTAVLVGTSVGARRGLLIRGGDALEAASHVDTVVLDKTGTLTVGKPRVTAVRLATGGLTRERLLALAAAVEGSSTHPLAQAVVAAAGDAGAPELSSEEGSVVQEPGSGAPWERGDSGGEPGGTGASATRVWVAVGGRLAGVLDLADAVRPDAAAAVAALHRAGMRVLVVSGDQEGAARAVAAAVGVPADGVSAGVSPSGKAALVADLQARGRRVAMVGDGVNDAAALAAADVGIAMGGGVDAACAVASVVLLGDRLSQVPDALQLSRATFRKIQQNLAWAFAYNCLALPLAAGACLPRFNLALTPSISGALMGMSSLAVMGNSLLLRMHAGAHSAAAKPESG</sequence>
<keyword evidence="5 10" id="KW-0547">Nucleotide-binding</keyword>
<dbReference type="PANTHER" id="PTHR43520">
    <property type="entry name" value="ATP7, ISOFORM B"/>
    <property type="match status" value="1"/>
</dbReference>
<keyword evidence="4 10" id="KW-0479">Metal-binding</keyword>
<dbReference type="InterPro" id="IPR023298">
    <property type="entry name" value="ATPase_P-typ_TM_dom_sf"/>
</dbReference>
<evidence type="ECO:0000256" key="11">
    <source>
        <dbReference type="SAM" id="MobiDB-lite"/>
    </source>
</evidence>
<dbReference type="InterPro" id="IPR027256">
    <property type="entry name" value="P-typ_ATPase_IB"/>
</dbReference>
<dbReference type="GO" id="GO:0016020">
    <property type="term" value="C:membrane"/>
    <property type="evidence" value="ECO:0007669"/>
    <property type="project" value="UniProtKB-SubCell"/>
</dbReference>
<gene>
    <name evidence="13" type="ORF">WJX81_007786</name>
</gene>
<dbReference type="Gene3D" id="3.40.1110.10">
    <property type="entry name" value="Calcium-transporting ATPase, cytoplasmic domain N"/>
    <property type="match status" value="1"/>
</dbReference>
<keyword evidence="8 10" id="KW-1133">Transmembrane helix</keyword>
<dbReference type="InterPro" id="IPR023299">
    <property type="entry name" value="ATPase_P-typ_cyto_dom_N"/>
</dbReference>
<dbReference type="InterPro" id="IPR036412">
    <property type="entry name" value="HAD-like_sf"/>
</dbReference>
<evidence type="ECO:0000256" key="2">
    <source>
        <dbReference type="ARBA" id="ARBA00006024"/>
    </source>
</evidence>
<evidence type="ECO:0000313" key="13">
    <source>
        <dbReference type="EMBL" id="KAK9835235.1"/>
    </source>
</evidence>
<dbReference type="Proteomes" id="UP001445335">
    <property type="component" value="Unassembled WGS sequence"/>
</dbReference>
<organism evidence="13 14">
    <name type="scientific">Elliptochloris bilobata</name>
    <dbReference type="NCBI Taxonomy" id="381761"/>
    <lineage>
        <taxon>Eukaryota</taxon>
        <taxon>Viridiplantae</taxon>
        <taxon>Chlorophyta</taxon>
        <taxon>core chlorophytes</taxon>
        <taxon>Trebouxiophyceae</taxon>
        <taxon>Trebouxiophyceae incertae sedis</taxon>
        <taxon>Elliptochloris clade</taxon>
        <taxon>Elliptochloris</taxon>
    </lineage>
</organism>
<evidence type="ECO:0000256" key="6">
    <source>
        <dbReference type="ARBA" id="ARBA00022840"/>
    </source>
</evidence>
<evidence type="ECO:0000256" key="4">
    <source>
        <dbReference type="ARBA" id="ARBA00022723"/>
    </source>
</evidence>